<feature type="region of interest" description="Disordered" evidence="1">
    <location>
        <begin position="1"/>
        <end position="101"/>
    </location>
</feature>
<gene>
    <name evidence="2" type="ORF">BPAE_0198g00030</name>
</gene>
<evidence type="ECO:0000256" key="1">
    <source>
        <dbReference type="SAM" id="MobiDB-lite"/>
    </source>
</evidence>
<sequence length="101" mass="10974">MQATTQSESSSAEKRPLSKRGKKNLAREEKEAEVEIEVGGKREEGERSVGGGDRNVGDGGEESEDSGAMFEGYREKRAIDDGDNEEEDEARDEVGDGHGDK</sequence>
<organism evidence="2 3">
    <name type="scientific">Botrytis paeoniae</name>
    <dbReference type="NCBI Taxonomy" id="278948"/>
    <lineage>
        <taxon>Eukaryota</taxon>
        <taxon>Fungi</taxon>
        <taxon>Dikarya</taxon>
        <taxon>Ascomycota</taxon>
        <taxon>Pezizomycotina</taxon>
        <taxon>Leotiomycetes</taxon>
        <taxon>Helotiales</taxon>
        <taxon>Sclerotiniaceae</taxon>
        <taxon>Botrytis</taxon>
    </lineage>
</organism>
<dbReference type="EMBL" id="PQXI01000197">
    <property type="protein sequence ID" value="TGO21817.1"/>
    <property type="molecule type" value="Genomic_DNA"/>
</dbReference>
<feature type="compositionally biased region" description="Basic and acidic residues" evidence="1">
    <location>
        <begin position="38"/>
        <end position="47"/>
    </location>
</feature>
<feature type="compositionally biased region" description="Acidic residues" evidence="1">
    <location>
        <begin position="81"/>
        <end position="91"/>
    </location>
</feature>
<evidence type="ECO:0000313" key="2">
    <source>
        <dbReference type="EMBL" id="TGO21817.1"/>
    </source>
</evidence>
<reference evidence="2 3" key="1">
    <citation type="submission" date="2017-12" db="EMBL/GenBank/DDBJ databases">
        <title>Comparative genomics of Botrytis spp.</title>
        <authorList>
            <person name="Valero-Jimenez C.A."/>
            <person name="Tapia P."/>
            <person name="Veloso J."/>
            <person name="Silva-Moreno E."/>
            <person name="Staats M."/>
            <person name="Valdes J.H."/>
            <person name="Van Kan J.A.L."/>
        </authorList>
    </citation>
    <scope>NUCLEOTIDE SEQUENCE [LARGE SCALE GENOMIC DNA]</scope>
    <source>
        <strain evidence="2 3">Bp0003</strain>
    </source>
</reference>
<feature type="compositionally biased region" description="Basic and acidic residues" evidence="1">
    <location>
        <begin position="92"/>
        <end position="101"/>
    </location>
</feature>
<protein>
    <submittedName>
        <fullName evidence="2">Uncharacterized protein</fullName>
    </submittedName>
</protein>
<comment type="caution">
    <text evidence="2">The sequence shown here is derived from an EMBL/GenBank/DDBJ whole genome shotgun (WGS) entry which is preliminary data.</text>
</comment>
<dbReference type="AlphaFoldDB" id="A0A4Z1FJC7"/>
<dbReference type="Proteomes" id="UP000297910">
    <property type="component" value="Unassembled WGS sequence"/>
</dbReference>
<accession>A0A4Z1FJC7</accession>
<keyword evidence="3" id="KW-1185">Reference proteome</keyword>
<feature type="compositionally biased region" description="Gly residues" evidence="1">
    <location>
        <begin position="48"/>
        <end position="58"/>
    </location>
</feature>
<name>A0A4Z1FJC7_9HELO</name>
<feature type="compositionally biased region" description="Polar residues" evidence="1">
    <location>
        <begin position="1"/>
        <end position="10"/>
    </location>
</feature>
<proteinExistence type="predicted"/>
<evidence type="ECO:0000313" key="3">
    <source>
        <dbReference type="Proteomes" id="UP000297910"/>
    </source>
</evidence>